<organism evidence="1 2">
    <name type="scientific">Lepeophtheirus salmonis</name>
    <name type="common">Salmon louse</name>
    <name type="synonym">Caligus salmonis</name>
    <dbReference type="NCBI Taxonomy" id="72036"/>
    <lineage>
        <taxon>Eukaryota</taxon>
        <taxon>Metazoa</taxon>
        <taxon>Ecdysozoa</taxon>
        <taxon>Arthropoda</taxon>
        <taxon>Crustacea</taxon>
        <taxon>Multicrustacea</taxon>
        <taxon>Hexanauplia</taxon>
        <taxon>Copepoda</taxon>
        <taxon>Siphonostomatoida</taxon>
        <taxon>Caligidae</taxon>
        <taxon>Lepeophtheirus</taxon>
    </lineage>
</organism>
<evidence type="ECO:0000313" key="2">
    <source>
        <dbReference type="Proteomes" id="UP000675881"/>
    </source>
</evidence>
<sequence length="146" mass="16924">MDEPVFSEVEDFMKFYAKVDTDVMMCDEVAVKDNIVCNLPHRVMIEETSTTTKLRIDASIKVNHVHHPAHHGCYGFVKNDLWFYGPYFLSLKEDYWPKSSIFEVKAQCSFHFVPDSTLTSLRSPYWIVLGRQFVNPPEGAHVEEYG</sequence>
<gene>
    <name evidence="1" type="ORF">LSAA_2809</name>
</gene>
<dbReference type="AlphaFoldDB" id="A0A7R8H195"/>
<dbReference type="Proteomes" id="UP000675881">
    <property type="component" value="Chromosome 11"/>
</dbReference>
<dbReference type="EMBL" id="HG994590">
    <property type="protein sequence ID" value="CAF2805227.1"/>
    <property type="molecule type" value="Genomic_DNA"/>
</dbReference>
<keyword evidence="2" id="KW-1185">Reference proteome</keyword>
<proteinExistence type="predicted"/>
<accession>A0A7R8H195</accession>
<protein>
    <submittedName>
        <fullName evidence="1">(salmon louse) hypothetical protein</fullName>
    </submittedName>
</protein>
<evidence type="ECO:0000313" key="1">
    <source>
        <dbReference type="EMBL" id="CAF2805227.1"/>
    </source>
</evidence>
<name>A0A7R8H195_LEPSM</name>
<reference evidence="1" key="1">
    <citation type="submission" date="2021-02" db="EMBL/GenBank/DDBJ databases">
        <authorList>
            <person name="Bekaert M."/>
        </authorList>
    </citation>
    <scope>NUCLEOTIDE SEQUENCE</scope>
    <source>
        <strain evidence="1">IoA-00</strain>
    </source>
</reference>